<organism evidence="3 4">
    <name type="scientific">Allacma fusca</name>
    <dbReference type="NCBI Taxonomy" id="39272"/>
    <lineage>
        <taxon>Eukaryota</taxon>
        <taxon>Metazoa</taxon>
        <taxon>Ecdysozoa</taxon>
        <taxon>Arthropoda</taxon>
        <taxon>Hexapoda</taxon>
        <taxon>Collembola</taxon>
        <taxon>Symphypleona</taxon>
        <taxon>Sminthuridae</taxon>
        <taxon>Allacma</taxon>
    </lineage>
</organism>
<dbReference type="Proteomes" id="UP000708208">
    <property type="component" value="Unassembled WGS sequence"/>
</dbReference>
<dbReference type="AlphaFoldDB" id="A0A8J2PQA9"/>
<accession>A0A8J2PQA9</accession>
<reference evidence="3" key="1">
    <citation type="submission" date="2021-06" db="EMBL/GenBank/DDBJ databases">
        <authorList>
            <person name="Hodson N. C."/>
            <person name="Mongue J. A."/>
            <person name="Jaron S. K."/>
        </authorList>
    </citation>
    <scope>NUCLEOTIDE SEQUENCE</scope>
</reference>
<feature type="transmembrane region" description="Helical" evidence="2">
    <location>
        <begin position="31"/>
        <end position="53"/>
    </location>
</feature>
<feature type="region of interest" description="Disordered" evidence="1">
    <location>
        <begin position="139"/>
        <end position="170"/>
    </location>
</feature>
<name>A0A8J2PQA9_9HEXA</name>
<evidence type="ECO:0000313" key="4">
    <source>
        <dbReference type="Proteomes" id="UP000708208"/>
    </source>
</evidence>
<sequence>FWVLTAVCSLPEFLSGLRSLPLEVPYTHDKINIIVTLIGYPLIVLELILSFFADKVVIPPLDENNSDKEVEIVEKKPCPEKLSSIPNQFTFQWMYPLLWKGYRKGLEFSDLWDLNEEDRSSAVTRKFNKYWKPEQDCPQNWISTDKKPLKQLPPSLEKNGKRNVKNQTGDREVASVLPALWKSN</sequence>
<evidence type="ECO:0000256" key="1">
    <source>
        <dbReference type="SAM" id="MobiDB-lite"/>
    </source>
</evidence>
<keyword evidence="4" id="KW-1185">Reference proteome</keyword>
<evidence type="ECO:0000313" key="3">
    <source>
        <dbReference type="EMBL" id="CAG7820904.1"/>
    </source>
</evidence>
<evidence type="ECO:0000256" key="2">
    <source>
        <dbReference type="SAM" id="Phobius"/>
    </source>
</evidence>
<keyword evidence="2" id="KW-1133">Transmembrane helix</keyword>
<proteinExistence type="predicted"/>
<dbReference type="OrthoDB" id="6500128at2759"/>
<gene>
    <name evidence="3" type="ORF">AFUS01_LOCUS31273</name>
</gene>
<feature type="non-terminal residue" evidence="3">
    <location>
        <position position="184"/>
    </location>
</feature>
<dbReference type="EMBL" id="CAJVCH010493749">
    <property type="protein sequence ID" value="CAG7820904.1"/>
    <property type="molecule type" value="Genomic_DNA"/>
</dbReference>
<protein>
    <submittedName>
        <fullName evidence="3">Uncharacterized protein</fullName>
    </submittedName>
</protein>
<keyword evidence="2" id="KW-0472">Membrane</keyword>
<comment type="caution">
    <text evidence="3">The sequence shown here is derived from an EMBL/GenBank/DDBJ whole genome shotgun (WGS) entry which is preliminary data.</text>
</comment>
<feature type="non-terminal residue" evidence="3">
    <location>
        <position position="1"/>
    </location>
</feature>
<keyword evidence="2" id="KW-0812">Transmembrane</keyword>